<protein>
    <submittedName>
        <fullName evidence="3">Secreted protein</fullName>
    </submittedName>
</protein>
<evidence type="ECO:0000313" key="2">
    <source>
        <dbReference type="Proteomes" id="UP000271162"/>
    </source>
</evidence>
<gene>
    <name evidence="1" type="ORF">NBR_LOCUS8101</name>
</gene>
<accession>A0A0N4XYE8</accession>
<evidence type="ECO:0000313" key="3">
    <source>
        <dbReference type="WBParaSite" id="NBR_0000810001-mRNA-1"/>
    </source>
</evidence>
<keyword evidence="2" id="KW-1185">Reference proteome</keyword>
<dbReference type="AlphaFoldDB" id="A0A0N4XYE8"/>
<organism evidence="3">
    <name type="scientific">Nippostrongylus brasiliensis</name>
    <name type="common">Rat hookworm</name>
    <dbReference type="NCBI Taxonomy" id="27835"/>
    <lineage>
        <taxon>Eukaryota</taxon>
        <taxon>Metazoa</taxon>
        <taxon>Ecdysozoa</taxon>
        <taxon>Nematoda</taxon>
        <taxon>Chromadorea</taxon>
        <taxon>Rhabditida</taxon>
        <taxon>Rhabditina</taxon>
        <taxon>Rhabditomorpha</taxon>
        <taxon>Strongyloidea</taxon>
        <taxon>Heligmosomidae</taxon>
        <taxon>Nippostrongylus</taxon>
    </lineage>
</organism>
<reference evidence="1 2" key="2">
    <citation type="submission" date="2018-11" db="EMBL/GenBank/DDBJ databases">
        <authorList>
            <consortium name="Pathogen Informatics"/>
        </authorList>
    </citation>
    <scope>NUCLEOTIDE SEQUENCE [LARGE SCALE GENOMIC DNA]</scope>
</reference>
<name>A0A0N4XYE8_NIPBR</name>
<dbReference type="Proteomes" id="UP000271162">
    <property type="component" value="Unassembled WGS sequence"/>
</dbReference>
<dbReference type="WBParaSite" id="NBR_0000810001-mRNA-1">
    <property type="protein sequence ID" value="NBR_0000810001-mRNA-1"/>
    <property type="gene ID" value="NBR_0000810001"/>
</dbReference>
<evidence type="ECO:0000313" key="1">
    <source>
        <dbReference type="EMBL" id="VDL71690.1"/>
    </source>
</evidence>
<proteinExistence type="predicted"/>
<reference evidence="3" key="1">
    <citation type="submission" date="2017-02" db="UniProtKB">
        <authorList>
            <consortium name="WormBaseParasite"/>
        </authorList>
    </citation>
    <scope>IDENTIFICATION</scope>
</reference>
<dbReference type="EMBL" id="UYSL01019962">
    <property type="protein sequence ID" value="VDL71690.1"/>
    <property type="molecule type" value="Genomic_DNA"/>
</dbReference>
<sequence length="88" mass="9450">MPARCGTVWVGMHAMTFSSHSMVFSTAMSTSSVVGACVPVIANERRLLEVWGCVDFASRPCNLSQHGCCPGADVVEFNLARIMVLLMA</sequence>